<keyword evidence="2" id="KW-1185">Reference proteome</keyword>
<organism evidence="1 2">
    <name type="scientific">Suillus luteus UH-Slu-Lm8-n1</name>
    <dbReference type="NCBI Taxonomy" id="930992"/>
    <lineage>
        <taxon>Eukaryota</taxon>
        <taxon>Fungi</taxon>
        <taxon>Dikarya</taxon>
        <taxon>Basidiomycota</taxon>
        <taxon>Agaricomycotina</taxon>
        <taxon>Agaricomycetes</taxon>
        <taxon>Agaricomycetidae</taxon>
        <taxon>Boletales</taxon>
        <taxon>Suillineae</taxon>
        <taxon>Suillaceae</taxon>
        <taxon>Suillus</taxon>
    </lineage>
</organism>
<name>A0A0D0ADR7_9AGAM</name>
<proteinExistence type="predicted"/>
<dbReference type="AlphaFoldDB" id="A0A0D0ADR7"/>
<accession>A0A0D0ADR7</accession>
<dbReference type="EMBL" id="KN835543">
    <property type="protein sequence ID" value="KIK36284.1"/>
    <property type="molecule type" value="Genomic_DNA"/>
</dbReference>
<protein>
    <submittedName>
        <fullName evidence="1">Uncharacterized protein</fullName>
    </submittedName>
</protein>
<evidence type="ECO:0000313" key="2">
    <source>
        <dbReference type="Proteomes" id="UP000054485"/>
    </source>
</evidence>
<dbReference type="HOGENOM" id="CLU_2528981_0_0_1"/>
<dbReference type="InParanoid" id="A0A0D0ADR7"/>
<gene>
    <name evidence="1" type="ORF">CY34DRAFT_16493</name>
</gene>
<reference evidence="1 2" key="1">
    <citation type="submission" date="2014-04" db="EMBL/GenBank/DDBJ databases">
        <authorList>
            <consortium name="DOE Joint Genome Institute"/>
            <person name="Kuo A."/>
            <person name="Ruytinx J."/>
            <person name="Rineau F."/>
            <person name="Colpaert J."/>
            <person name="Kohler A."/>
            <person name="Nagy L.G."/>
            <person name="Floudas D."/>
            <person name="Copeland A."/>
            <person name="Barry K.W."/>
            <person name="Cichocki N."/>
            <person name="Veneault-Fourrey C."/>
            <person name="LaButti K."/>
            <person name="Lindquist E.A."/>
            <person name="Lipzen A."/>
            <person name="Lundell T."/>
            <person name="Morin E."/>
            <person name="Murat C."/>
            <person name="Sun H."/>
            <person name="Tunlid A."/>
            <person name="Henrissat B."/>
            <person name="Grigoriev I.V."/>
            <person name="Hibbett D.S."/>
            <person name="Martin F."/>
            <person name="Nordberg H.P."/>
            <person name="Cantor M.N."/>
            <person name="Hua S.X."/>
        </authorList>
    </citation>
    <scope>NUCLEOTIDE SEQUENCE [LARGE SCALE GENOMIC DNA]</scope>
    <source>
        <strain evidence="1 2">UH-Slu-Lm8-n1</strain>
    </source>
</reference>
<sequence>MDLSANFIWTPPLASQSQVDDELEGLESIIKKEVAAAFDEIKQHIIAFPLAIDPQLKCSPTGAKSPGLPIPIDNNCNFDRYARI</sequence>
<evidence type="ECO:0000313" key="1">
    <source>
        <dbReference type="EMBL" id="KIK36284.1"/>
    </source>
</evidence>
<reference evidence="2" key="2">
    <citation type="submission" date="2015-01" db="EMBL/GenBank/DDBJ databases">
        <title>Evolutionary Origins and Diversification of the Mycorrhizal Mutualists.</title>
        <authorList>
            <consortium name="DOE Joint Genome Institute"/>
            <consortium name="Mycorrhizal Genomics Consortium"/>
            <person name="Kohler A."/>
            <person name="Kuo A."/>
            <person name="Nagy L.G."/>
            <person name="Floudas D."/>
            <person name="Copeland A."/>
            <person name="Barry K.W."/>
            <person name="Cichocki N."/>
            <person name="Veneault-Fourrey C."/>
            <person name="LaButti K."/>
            <person name="Lindquist E.A."/>
            <person name="Lipzen A."/>
            <person name="Lundell T."/>
            <person name="Morin E."/>
            <person name="Murat C."/>
            <person name="Riley R."/>
            <person name="Ohm R."/>
            <person name="Sun H."/>
            <person name="Tunlid A."/>
            <person name="Henrissat B."/>
            <person name="Grigoriev I.V."/>
            <person name="Hibbett D.S."/>
            <person name="Martin F."/>
        </authorList>
    </citation>
    <scope>NUCLEOTIDE SEQUENCE [LARGE SCALE GENOMIC DNA]</scope>
    <source>
        <strain evidence="2">UH-Slu-Lm8-n1</strain>
    </source>
</reference>
<dbReference type="STRING" id="930992.A0A0D0ADR7"/>
<dbReference type="Proteomes" id="UP000054485">
    <property type="component" value="Unassembled WGS sequence"/>
</dbReference>
<dbReference type="OrthoDB" id="2670161at2759"/>